<dbReference type="EMBL" id="CP072133">
    <property type="protein sequence ID" value="QTH71661.1"/>
    <property type="molecule type" value="Genomic_DNA"/>
</dbReference>
<name>A0A975DJV4_9GAMM</name>
<accession>A0A975DJV4</accession>
<reference evidence="1" key="1">
    <citation type="submission" date="2021-03" db="EMBL/GenBank/DDBJ databases">
        <title>Complete Genome of Pseudoalteromonas xiamenensis STKMTI.2, a new potential marine bacterium producing anti-Vibrio compounds.</title>
        <authorList>
            <person name="Handayani D.P."/>
            <person name="Isnansetyo A."/>
            <person name="Istiqomah I."/>
            <person name="Jumina J."/>
        </authorList>
    </citation>
    <scope>NUCLEOTIDE SEQUENCE</scope>
    <source>
        <strain evidence="1">STKMTI.2</strain>
    </source>
</reference>
<gene>
    <name evidence="1" type="ORF">J5O05_01420</name>
</gene>
<evidence type="ECO:0000313" key="2">
    <source>
        <dbReference type="Proteomes" id="UP000664904"/>
    </source>
</evidence>
<protein>
    <submittedName>
        <fullName evidence="1">Uncharacterized protein</fullName>
    </submittedName>
</protein>
<proteinExistence type="predicted"/>
<organism evidence="1 2">
    <name type="scientific">Pseudoalteromonas xiamenensis</name>
    <dbReference type="NCBI Taxonomy" id="882626"/>
    <lineage>
        <taxon>Bacteria</taxon>
        <taxon>Pseudomonadati</taxon>
        <taxon>Pseudomonadota</taxon>
        <taxon>Gammaproteobacteria</taxon>
        <taxon>Alteromonadales</taxon>
        <taxon>Pseudoalteromonadaceae</taxon>
        <taxon>Pseudoalteromonas</taxon>
    </lineage>
</organism>
<dbReference type="RefSeq" id="WP_208843287.1">
    <property type="nucleotide sequence ID" value="NZ_CP072133.1"/>
</dbReference>
<dbReference type="KEGG" id="pxi:J5O05_01420"/>
<evidence type="ECO:0000313" key="1">
    <source>
        <dbReference type="EMBL" id="QTH71661.1"/>
    </source>
</evidence>
<sequence length="159" mass="18758">MTDFKTLLFRAGFMNFGKLERKAICEFLLVSERTLERWLSKNVPCPRAVKMLEIRIDGKVSNHPNWSNFKICRDGYLWTPSGKRYEAEYINKIDVLQRSNRYHEAQSLSLQNEITHLRNLVSVRTQLKEMGQYLIAISDRFKFEEAIANFSNHKPEKLT</sequence>
<dbReference type="Proteomes" id="UP000664904">
    <property type="component" value="Chromosome"/>
</dbReference>
<dbReference type="AlphaFoldDB" id="A0A975DJV4"/>
<keyword evidence="2" id="KW-1185">Reference proteome</keyword>